<protein>
    <submittedName>
        <fullName evidence="1">Uncharacterized protein</fullName>
    </submittedName>
</protein>
<sequence>MITIATVFGAFCLLSAGFQYAFFTLRLQPSAIEIVPEEKKSFN</sequence>
<dbReference type="EMBL" id="SODV01000001">
    <property type="protein sequence ID" value="TDX02126.1"/>
    <property type="molecule type" value="Genomic_DNA"/>
</dbReference>
<reference evidence="1 2" key="1">
    <citation type="submission" date="2019-03" db="EMBL/GenBank/DDBJ databases">
        <title>Genomic Encyclopedia of Type Strains, Phase IV (KMG-IV): sequencing the most valuable type-strain genomes for metagenomic binning, comparative biology and taxonomic classification.</title>
        <authorList>
            <person name="Goeker M."/>
        </authorList>
    </citation>
    <scope>NUCLEOTIDE SEQUENCE [LARGE SCALE GENOMIC DNA]</scope>
    <source>
        <strain evidence="1 2">DSM 100059</strain>
    </source>
</reference>
<dbReference type="Proteomes" id="UP000294498">
    <property type="component" value="Unassembled WGS sequence"/>
</dbReference>
<accession>A0A4R8DVQ5</accession>
<evidence type="ECO:0000313" key="2">
    <source>
        <dbReference type="Proteomes" id="UP000294498"/>
    </source>
</evidence>
<keyword evidence="2" id="KW-1185">Reference proteome</keyword>
<evidence type="ECO:0000313" key="1">
    <source>
        <dbReference type="EMBL" id="TDX02126.1"/>
    </source>
</evidence>
<gene>
    <name evidence="1" type="ORF">EDB95_3176</name>
</gene>
<comment type="caution">
    <text evidence="1">The sequence shown here is derived from an EMBL/GenBank/DDBJ whole genome shotgun (WGS) entry which is preliminary data.</text>
</comment>
<dbReference type="AlphaFoldDB" id="A0A4R8DVQ5"/>
<proteinExistence type="predicted"/>
<organism evidence="1 2">
    <name type="scientific">Dinghuibacter silviterrae</name>
    <dbReference type="NCBI Taxonomy" id="1539049"/>
    <lineage>
        <taxon>Bacteria</taxon>
        <taxon>Pseudomonadati</taxon>
        <taxon>Bacteroidota</taxon>
        <taxon>Chitinophagia</taxon>
        <taxon>Chitinophagales</taxon>
        <taxon>Chitinophagaceae</taxon>
        <taxon>Dinghuibacter</taxon>
    </lineage>
</organism>
<name>A0A4R8DVQ5_9BACT</name>
<dbReference type="RefSeq" id="WP_262710523.1">
    <property type="nucleotide sequence ID" value="NZ_SODV01000001.1"/>
</dbReference>